<protein>
    <submittedName>
        <fullName evidence="2">Uncharacterized protein</fullName>
    </submittedName>
</protein>
<reference evidence="2 3" key="1">
    <citation type="submission" date="2024-02" db="EMBL/GenBank/DDBJ databases">
        <authorList>
            <person name="Saticioglu I.B."/>
        </authorList>
    </citation>
    <scope>NUCLEOTIDE SEQUENCE [LARGE SCALE GENOMIC DNA]</scope>
    <source>
        <strain evidence="2 3">Mu-43</strain>
    </source>
</reference>
<keyword evidence="3" id="KW-1185">Reference proteome</keyword>
<dbReference type="Proteomes" id="UP001366085">
    <property type="component" value="Unassembled WGS sequence"/>
</dbReference>
<feature type="chain" id="PRO_5045884547" evidence="1">
    <location>
        <begin position="33"/>
        <end position="216"/>
    </location>
</feature>
<evidence type="ECO:0000313" key="2">
    <source>
        <dbReference type="EMBL" id="MEJ1091954.1"/>
    </source>
</evidence>
<proteinExistence type="predicted"/>
<accession>A0ABU8LM57</accession>
<comment type="caution">
    <text evidence="2">The sequence shown here is derived from an EMBL/GenBank/DDBJ whole genome shotgun (WGS) entry which is preliminary data.</text>
</comment>
<gene>
    <name evidence="2" type="ORF">WDU93_09630</name>
</gene>
<feature type="signal peptide" evidence="1">
    <location>
        <begin position="1"/>
        <end position="32"/>
    </location>
</feature>
<name>A0ABU8LM57_9MICO</name>
<evidence type="ECO:0000256" key="1">
    <source>
        <dbReference type="SAM" id="SignalP"/>
    </source>
</evidence>
<dbReference type="RefSeq" id="WP_337319972.1">
    <property type="nucleotide sequence ID" value="NZ_JBBDGN010000008.1"/>
</dbReference>
<evidence type="ECO:0000313" key="3">
    <source>
        <dbReference type="Proteomes" id="UP001366085"/>
    </source>
</evidence>
<keyword evidence="1" id="KW-0732">Signal</keyword>
<sequence>MTKNKSKLTRSLIIVSMAATLWGGVASAPAFAATGPWAGATDAATSGPLIDQQCVEAIEKAAVQLSDDVCVYKETLETSAPEVVSVASLQSARGSMSTADFNSLVAAAAAGTVQTKTFTRTYDNVVVAWRQTGRFYYDGTRAWVTASYRGYQGYQTCKVDRTIGYAISIKKCDESGSTSTRNLRAIFTSNLIADKVPIGWDTEWHTYVNSTGKVWW</sequence>
<dbReference type="EMBL" id="JBBDGN010000008">
    <property type="protein sequence ID" value="MEJ1091954.1"/>
    <property type="molecule type" value="Genomic_DNA"/>
</dbReference>
<organism evidence="2 3">
    <name type="scientific">Microbacterium istanbulense</name>
    <dbReference type="NCBI Taxonomy" id="3122049"/>
    <lineage>
        <taxon>Bacteria</taxon>
        <taxon>Bacillati</taxon>
        <taxon>Actinomycetota</taxon>
        <taxon>Actinomycetes</taxon>
        <taxon>Micrococcales</taxon>
        <taxon>Microbacteriaceae</taxon>
        <taxon>Microbacterium</taxon>
    </lineage>
</organism>